<evidence type="ECO:0000313" key="5">
    <source>
        <dbReference type="Proteomes" id="UP001249851"/>
    </source>
</evidence>
<dbReference type="GO" id="GO:0004843">
    <property type="term" value="F:cysteine-type deubiquitinase activity"/>
    <property type="evidence" value="ECO:0007669"/>
    <property type="project" value="InterPro"/>
</dbReference>
<feature type="compositionally biased region" description="Polar residues" evidence="2">
    <location>
        <begin position="120"/>
        <end position="135"/>
    </location>
</feature>
<proteinExistence type="predicted"/>
<feature type="compositionally biased region" description="Basic and acidic residues" evidence="2">
    <location>
        <begin position="37"/>
        <end position="46"/>
    </location>
</feature>
<feature type="domain" description="USP" evidence="3">
    <location>
        <begin position="74"/>
        <end position="337"/>
    </location>
</feature>
<dbReference type="Proteomes" id="UP001249851">
    <property type="component" value="Unassembled WGS sequence"/>
</dbReference>
<dbReference type="InterPro" id="IPR028889">
    <property type="entry name" value="USP"/>
</dbReference>
<dbReference type="Pfam" id="PF00443">
    <property type="entry name" value="UCH"/>
    <property type="match status" value="1"/>
</dbReference>
<keyword evidence="5" id="KW-1185">Reference proteome</keyword>
<dbReference type="GO" id="GO:0016579">
    <property type="term" value="P:protein deubiquitination"/>
    <property type="evidence" value="ECO:0007669"/>
    <property type="project" value="InterPro"/>
</dbReference>
<dbReference type="InterPro" id="IPR050164">
    <property type="entry name" value="Peptidase_C19"/>
</dbReference>
<keyword evidence="1" id="KW-0175">Coiled coil</keyword>
<dbReference type="PANTHER" id="PTHR24006">
    <property type="entry name" value="UBIQUITIN CARBOXYL-TERMINAL HYDROLASE"/>
    <property type="match status" value="1"/>
</dbReference>
<protein>
    <submittedName>
        <fullName evidence="4">Ubiquitin carboxyl-terminal hydrolase 1</fullName>
    </submittedName>
</protein>
<dbReference type="PANTHER" id="PTHR24006:SF905">
    <property type="entry name" value="UBIQUITIN CARBOXYL-TERMINAL HYDROLASE 1"/>
    <property type="match status" value="1"/>
</dbReference>
<dbReference type="GO" id="GO:0005829">
    <property type="term" value="C:cytosol"/>
    <property type="evidence" value="ECO:0007669"/>
    <property type="project" value="TreeGrafter"/>
</dbReference>
<dbReference type="PROSITE" id="PS50235">
    <property type="entry name" value="USP_3"/>
    <property type="match status" value="1"/>
</dbReference>
<evidence type="ECO:0000259" key="3">
    <source>
        <dbReference type="PROSITE" id="PS50235"/>
    </source>
</evidence>
<feature type="region of interest" description="Disordered" evidence="2">
    <location>
        <begin position="1"/>
        <end position="72"/>
    </location>
</feature>
<dbReference type="GO" id="GO:0005634">
    <property type="term" value="C:nucleus"/>
    <property type="evidence" value="ECO:0007669"/>
    <property type="project" value="TreeGrafter"/>
</dbReference>
<sequence>MPSVSQCHSPPPSPKSPPRKKTKFSLQRKKKTASTSDYDRDKRDKLFPLFTSPATRNASDDEVFEPPKPPPPYAGLVNHGNICYANAVLQVLRHCPGLIESVFAIDSHLTKVHPKLVVPETNNNERQADDSSSQGEDGLVSGNGSDHEPVACGLKELFSQMKDLEENYSENKENCEHLLSKKHSLVLAAKPLDFMEMFSLQDTEKEIFKRTDNTSQHSSPFEDLFHGQLLHQTKCLTCEDAKKRYESFQDVSVPIQKEAKVNDPKAFSPTPKKAQDSESLLWALSQFARIEHLSGDNKYFCENCLTHTEAEISTSFEKLPKILIIHLKRFTANPLSG</sequence>
<evidence type="ECO:0000256" key="2">
    <source>
        <dbReference type="SAM" id="MobiDB-lite"/>
    </source>
</evidence>
<dbReference type="SUPFAM" id="SSF54001">
    <property type="entry name" value="Cysteine proteinases"/>
    <property type="match status" value="1"/>
</dbReference>
<feature type="coiled-coil region" evidence="1">
    <location>
        <begin position="154"/>
        <end position="181"/>
    </location>
</feature>
<evidence type="ECO:0000313" key="4">
    <source>
        <dbReference type="EMBL" id="KAK2571992.1"/>
    </source>
</evidence>
<dbReference type="InterPro" id="IPR038765">
    <property type="entry name" value="Papain-like_cys_pep_sf"/>
</dbReference>
<evidence type="ECO:0000256" key="1">
    <source>
        <dbReference type="SAM" id="Coils"/>
    </source>
</evidence>
<reference evidence="4" key="2">
    <citation type="journal article" date="2023" name="Science">
        <title>Genomic signatures of disease resistance in endangered staghorn corals.</title>
        <authorList>
            <person name="Vollmer S.V."/>
            <person name="Selwyn J.D."/>
            <person name="Despard B.A."/>
            <person name="Roesel C.L."/>
        </authorList>
    </citation>
    <scope>NUCLEOTIDE SEQUENCE</scope>
    <source>
        <strain evidence="4">K2</strain>
    </source>
</reference>
<dbReference type="AlphaFoldDB" id="A0AAD9R2U4"/>
<reference evidence="4" key="1">
    <citation type="journal article" date="2023" name="G3 (Bethesda)">
        <title>Whole genome assembly and annotation of the endangered Caribbean coral Acropora cervicornis.</title>
        <authorList>
            <person name="Selwyn J.D."/>
            <person name="Vollmer S.V."/>
        </authorList>
    </citation>
    <scope>NUCLEOTIDE SEQUENCE</scope>
    <source>
        <strain evidence="4">K2</strain>
    </source>
</reference>
<dbReference type="InterPro" id="IPR018200">
    <property type="entry name" value="USP_CS"/>
</dbReference>
<comment type="caution">
    <text evidence="4">The sequence shown here is derived from an EMBL/GenBank/DDBJ whole genome shotgun (WGS) entry which is preliminary data.</text>
</comment>
<dbReference type="InterPro" id="IPR001394">
    <property type="entry name" value="Peptidase_C19_UCH"/>
</dbReference>
<dbReference type="EMBL" id="JARQWQ010000005">
    <property type="protein sequence ID" value="KAK2571992.1"/>
    <property type="molecule type" value="Genomic_DNA"/>
</dbReference>
<keyword evidence="4" id="KW-0378">Hydrolase</keyword>
<organism evidence="4 5">
    <name type="scientific">Acropora cervicornis</name>
    <name type="common">Staghorn coral</name>
    <dbReference type="NCBI Taxonomy" id="6130"/>
    <lineage>
        <taxon>Eukaryota</taxon>
        <taxon>Metazoa</taxon>
        <taxon>Cnidaria</taxon>
        <taxon>Anthozoa</taxon>
        <taxon>Hexacorallia</taxon>
        <taxon>Scleractinia</taxon>
        <taxon>Astrocoeniina</taxon>
        <taxon>Acroporidae</taxon>
        <taxon>Acropora</taxon>
    </lineage>
</organism>
<dbReference type="PROSITE" id="PS00972">
    <property type="entry name" value="USP_1"/>
    <property type="match status" value="1"/>
</dbReference>
<accession>A0AAD9R2U4</accession>
<name>A0AAD9R2U4_ACRCE</name>
<feature type="compositionally biased region" description="Basic residues" evidence="2">
    <location>
        <begin position="17"/>
        <end position="32"/>
    </location>
</feature>
<dbReference type="Gene3D" id="3.90.70.10">
    <property type="entry name" value="Cysteine proteinases"/>
    <property type="match status" value="1"/>
</dbReference>
<gene>
    <name evidence="4" type="ORF">P5673_003413</name>
</gene>
<feature type="region of interest" description="Disordered" evidence="2">
    <location>
        <begin position="116"/>
        <end position="146"/>
    </location>
</feature>